<dbReference type="SUPFAM" id="SSF56300">
    <property type="entry name" value="Metallo-dependent phosphatases"/>
    <property type="match status" value="1"/>
</dbReference>
<dbReference type="AlphaFoldDB" id="G9P6E8"/>
<dbReference type="Proteomes" id="UP000005426">
    <property type="component" value="Unassembled WGS sequence"/>
</dbReference>
<dbReference type="Pfam" id="PF00149">
    <property type="entry name" value="Metallophos"/>
    <property type="match status" value="1"/>
</dbReference>
<dbReference type="InterPro" id="IPR029052">
    <property type="entry name" value="Metallo-depent_PP-like"/>
</dbReference>
<reference evidence="2 3" key="1">
    <citation type="journal article" date="2011" name="Genome Biol.">
        <title>Comparative genome sequence analysis underscores mycoparasitism as the ancestral life style of Trichoderma.</title>
        <authorList>
            <person name="Kubicek C.P."/>
            <person name="Herrera-Estrella A."/>
            <person name="Seidl-Seiboth V."/>
            <person name="Martinez D.A."/>
            <person name="Druzhinina I.S."/>
            <person name="Thon M."/>
            <person name="Zeilinger S."/>
            <person name="Casas-Flores S."/>
            <person name="Horwitz B.A."/>
            <person name="Mukherjee P.K."/>
            <person name="Mukherjee M."/>
            <person name="Kredics L."/>
            <person name="Alcaraz L.D."/>
            <person name="Aerts A."/>
            <person name="Antal Z."/>
            <person name="Atanasova L."/>
            <person name="Cervantes-Badillo M.G."/>
            <person name="Challacombe J."/>
            <person name="Chertkov O."/>
            <person name="McCluskey K."/>
            <person name="Coulpier F."/>
            <person name="Deshpande N."/>
            <person name="von Doehren H."/>
            <person name="Ebbole D.J."/>
            <person name="Esquivel-Naranjo E.U."/>
            <person name="Fekete E."/>
            <person name="Flipphi M."/>
            <person name="Glaser F."/>
            <person name="Gomez-Rodriguez E.Y."/>
            <person name="Gruber S."/>
            <person name="Han C."/>
            <person name="Henrissat B."/>
            <person name="Hermosa R."/>
            <person name="Hernandez-Onate M."/>
            <person name="Karaffa L."/>
            <person name="Kosti I."/>
            <person name="Le Crom S."/>
            <person name="Lindquist E."/>
            <person name="Lucas S."/>
            <person name="Luebeck M."/>
            <person name="Luebeck P.S."/>
            <person name="Margeot A."/>
            <person name="Metz B."/>
            <person name="Misra M."/>
            <person name="Nevalainen H."/>
            <person name="Omann M."/>
            <person name="Packer N."/>
            <person name="Perrone G."/>
            <person name="Uresti-Rivera E.E."/>
            <person name="Salamov A."/>
            <person name="Schmoll M."/>
            <person name="Seiboth B."/>
            <person name="Shapiro H."/>
            <person name="Sukno S."/>
            <person name="Tamayo-Ramos J.A."/>
            <person name="Tisch D."/>
            <person name="Wiest A."/>
            <person name="Wilkinson H.H."/>
            <person name="Zhang M."/>
            <person name="Coutinho P.M."/>
            <person name="Kenerley C.M."/>
            <person name="Monte E."/>
            <person name="Baker S.E."/>
            <person name="Grigoriev I.V."/>
        </authorList>
    </citation>
    <scope>NUCLEOTIDE SEQUENCE [LARGE SCALE GENOMIC DNA]</scope>
    <source>
        <strain evidence="3">ATCC 20476 / IMI 206040</strain>
    </source>
</reference>
<dbReference type="EMBL" id="ABDG02000027">
    <property type="protein sequence ID" value="EHK42263.1"/>
    <property type="molecule type" value="Genomic_DNA"/>
</dbReference>
<dbReference type="GO" id="GO:0016787">
    <property type="term" value="F:hydrolase activity"/>
    <property type="evidence" value="ECO:0007669"/>
    <property type="project" value="InterPro"/>
</dbReference>
<feature type="domain" description="Calcineurin-like phosphoesterase" evidence="1">
    <location>
        <begin position="15"/>
        <end position="221"/>
    </location>
</feature>
<accession>G9P6E8</accession>
<protein>
    <recommendedName>
        <fullName evidence="1">Calcineurin-like phosphoesterase domain-containing protein</fullName>
    </recommendedName>
</protein>
<gene>
    <name evidence="2" type="ORF">TRIATDRAFT_77428</name>
</gene>
<evidence type="ECO:0000313" key="3">
    <source>
        <dbReference type="Proteomes" id="UP000005426"/>
    </source>
</evidence>
<organism evidence="2 3">
    <name type="scientific">Hypocrea atroviridis (strain ATCC 20476 / IMI 206040)</name>
    <name type="common">Trichoderma atroviride</name>
    <dbReference type="NCBI Taxonomy" id="452589"/>
    <lineage>
        <taxon>Eukaryota</taxon>
        <taxon>Fungi</taxon>
        <taxon>Dikarya</taxon>
        <taxon>Ascomycota</taxon>
        <taxon>Pezizomycotina</taxon>
        <taxon>Sordariomycetes</taxon>
        <taxon>Hypocreomycetidae</taxon>
        <taxon>Hypocreales</taxon>
        <taxon>Hypocreaceae</taxon>
        <taxon>Trichoderma</taxon>
    </lineage>
</organism>
<dbReference type="KEGG" id="tatv:25785302"/>
<dbReference type="PANTHER" id="PTHR12905:SF0">
    <property type="entry name" value="CALCINEURIN-LIKE PHOSPHOESTERASE DOMAIN-CONTAINING PROTEIN"/>
    <property type="match status" value="1"/>
</dbReference>
<dbReference type="InterPro" id="IPR004843">
    <property type="entry name" value="Calcineurin-like_PHP"/>
</dbReference>
<dbReference type="CDD" id="cd07379">
    <property type="entry name" value="MPP_239FB"/>
    <property type="match status" value="1"/>
</dbReference>
<dbReference type="eggNOG" id="KOG3947">
    <property type="taxonomic scope" value="Eukaryota"/>
</dbReference>
<dbReference type="HOGENOM" id="CLU_041441_2_0_1"/>
<keyword evidence="3" id="KW-1185">Reference proteome</keyword>
<evidence type="ECO:0000259" key="1">
    <source>
        <dbReference type="Pfam" id="PF00149"/>
    </source>
</evidence>
<dbReference type="GeneID" id="25785302"/>
<evidence type="ECO:0000313" key="2">
    <source>
        <dbReference type="EMBL" id="EHK42263.1"/>
    </source>
</evidence>
<name>G9P6E8_HYPAI</name>
<dbReference type="InterPro" id="IPR051693">
    <property type="entry name" value="UPF0046_metallophosphoest"/>
</dbReference>
<comment type="caution">
    <text evidence="2">The sequence shown here is derived from an EMBL/GenBank/DDBJ whole genome shotgun (WGS) entry which is preliminary data.</text>
</comment>
<dbReference type="Gene3D" id="3.60.21.10">
    <property type="match status" value="1"/>
</dbReference>
<dbReference type="OrthoDB" id="630188at2759"/>
<dbReference type="OMA" id="SRPRMHC"/>
<proteinExistence type="predicted"/>
<sequence length="331" mass="36677">MDSNPKQPDRGINTRLLIISDTHGMQFPVGVSVHVDVAIHCGDLTQHSKLDEFRAGISQMEAINAPLKLAIAGNHDFALDIPIFRQKISEASRLQALDDALVRKEYGDYGAAQELMNEAKEKGIIFLDEGSHRFSLQNGAHLKVYASPYTPSTISSNEWGFQYSGNHSFSIDSEIDIAITHGPPHGMLDMSVERKRIGCPQLFAAVAKAQPRIHCFGHVHEGWGARLVTWRSQISSNPSHFTDIDNDRSTTIETLSSINGSRFESPDQKEIRERKVAEYHLRGYCQVSPSTDGTLSIGNGKTLFINASIKGHDNLVQFPWIVDIQLPAYAS</sequence>
<dbReference type="PANTHER" id="PTHR12905">
    <property type="entry name" value="METALLOPHOSPHOESTERASE"/>
    <property type="match status" value="1"/>
</dbReference>